<feature type="transmembrane region" description="Helical" evidence="1">
    <location>
        <begin position="39"/>
        <end position="63"/>
    </location>
</feature>
<accession>A0A172TZN0</accession>
<evidence type="ECO:0000313" key="3">
    <source>
        <dbReference type="Proteomes" id="UP000077177"/>
    </source>
</evidence>
<dbReference type="STRING" id="1492898.SY85_20590"/>
<organism evidence="2 3">
    <name type="scientific">Flavisolibacter tropicus</name>
    <dbReference type="NCBI Taxonomy" id="1492898"/>
    <lineage>
        <taxon>Bacteria</taxon>
        <taxon>Pseudomonadati</taxon>
        <taxon>Bacteroidota</taxon>
        <taxon>Chitinophagia</taxon>
        <taxon>Chitinophagales</taxon>
        <taxon>Chitinophagaceae</taxon>
        <taxon>Flavisolibacter</taxon>
    </lineage>
</organism>
<sequence>MNTFKHVLNTWLLSHLLHPFVFLFFKNWISSYITWDDVVILAVVSIIISIPALLLGWFFLSFLNFNSDIPFVKQGLWLFLTALAIILNLLIILIIVGAPEEISEGFIFLIPAIVSSWIAILIRTQQFQYLFTSKSTDNENSLV</sequence>
<dbReference type="KEGG" id="fla:SY85_20590"/>
<evidence type="ECO:0000256" key="1">
    <source>
        <dbReference type="SAM" id="Phobius"/>
    </source>
</evidence>
<gene>
    <name evidence="2" type="ORF">SY85_20590</name>
</gene>
<evidence type="ECO:0000313" key="2">
    <source>
        <dbReference type="EMBL" id="ANE52520.1"/>
    </source>
</evidence>
<feature type="transmembrane region" description="Helical" evidence="1">
    <location>
        <begin position="75"/>
        <end position="96"/>
    </location>
</feature>
<dbReference type="AlphaFoldDB" id="A0A172TZN0"/>
<keyword evidence="1" id="KW-1133">Transmembrane helix</keyword>
<dbReference type="EMBL" id="CP011390">
    <property type="protein sequence ID" value="ANE52520.1"/>
    <property type="molecule type" value="Genomic_DNA"/>
</dbReference>
<keyword evidence="1" id="KW-0472">Membrane</keyword>
<reference evidence="2 3" key="2">
    <citation type="journal article" date="2016" name="Int. J. Syst. Evol. Microbiol.">
        <title>Flavisolibacter tropicus sp. nov., isolated from tropical soil.</title>
        <authorList>
            <person name="Lee J.J."/>
            <person name="Kang M.S."/>
            <person name="Kim G.S."/>
            <person name="Lee C.S."/>
            <person name="Lim S."/>
            <person name="Lee J."/>
            <person name="Roh S.H."/>
            <person name="Kang H."/>
            <person name="Ha J.M."/>
            <person name="Bae S."/>
            <person name="Jung H.Y."/>
            <person name="Kim M.K."/>
        </authorList>
    </citation>
    <scope>NUCLEOTIDE SEQUENCE [LARGE SCALE GENOMIC DNA]</scope>
    <source>
        <strain evidence="2 3">LCS9</strain>
    </source>
</reference>
<dbReference type="RefSeq" id="WP_066407146.1">
    <property type="nucleotide sequence ID" value="NZ_CP011390.1"/>
</dbReference>
<reference evidence="3" key="1">
    <citation type="submission" date="2015-01" db="EMBL/GenBank/DDBJ databases">
        <title>Flavisolibacter sp./LCS9/ whole genome sequencing.</title>
        <authorList>
            <person name="Kim M.K."/>
            <person name="Srinivasan S."/>
            <person name="Lee J.-J."/>
        </authorList>
    </citation>
    <scope>NUCLEOTIDE SEQUENCE [LARGE SCALE GENOMIC DNA]</scope>
    <source>
        <strain evidence="3">LCS9</strain>
    </source>
</reference>
<keyword evidence="3" id="KW-1185">Reference proteome</keyword>
<name>A0A172TZN0_9BACT</name>
<dbReference type="Proteomes" id="UP000077177">
    <property type="component" value="Chromosome"/>
</dbReference>
<protein>
    <submittedName>
        <fullName evidence="2">Uncharacterized protein</fullName>
    </submittedName>
</protein>
<keyword evidence="1" id="KW-0812">Transmembrane</keyword>
<feature type="transmembrane region" description="Helical" evidence="1">
    <location>
        <begin position="102"/>
        <end position="122"/>
    </location>
</feature>
<feature type="transmembrane region" description="Helical" evidence="1">
    <location>
        <begin position="12"/>
        <end position="33"/>
    </location>
</feature>
<proteinExistence type="predicted"/>